<dbReference type="Proteomes" id="UP000479132">
    <property type="component" value="Unassembled WGS sequence"/>
</dbReference>
<feature type="compositionally biased region" description="Polar residues" evidence="3">
    <location>
        <begin position="420"/>
        <end position="429"/>
    </location>
</feature>
<dbReference type="Pfam" id="PF25975">
    <property type="entry name" value="CzcB_C"/>
    <property type="match status" value="1"/>
</dbReference>
<organism evidence="10 11">
    <name type="scientific">Fodinibius halophilus</name>
    <dbReference type="NCBI Taxonomy" id="1736908"/>
    <lineage>
        <taxon>Bacteria</taxon>
        <taxon>Pseudomonadati</taxon>
        <taxon>Balneolota</taxon>
        <taxon>Balneolia</taxon>
        <taxon>Balneolales</taxon>
        <taxon>Balneolaceae</taxon>
        <taxon>Fodinibius</taxon>
    </lineage>
</organism>
<feature type="domain" description="CusB-like beta-barrel" evidence="8">
    <location>
        <begin position="254"/>
        <end position="328"/>
    </location>
</feature>
<evidence type="ECO:0000313" key="10">
    <source>
        <dbReference type="EMBL" id="NGP87696.1"/>
    </source>
</evidence>
<dbReference type="InterPro" id="IPR045800">
    <property type="entry name" value="HMBD"/>
</dbReference>
<keyword evidence="2" id="KW-0813">Transport</keyword>
<dbReference type="InterPro" id="IPR058649">
    <property type="entry name" value="CzcB_C"/>
</dbReference>
<proteinExistence type="inferred from homology"/>
<dbReference type="InterPro" id="IPR006143">
    <property type="entry name" value="RND_pump_MFP"/>
</dbReference>
<dbReference type="RefSeq" id="WP_165266682.1">
    <property type="nucleotide sequence ID" value="NZ_JAALLS010000004.1"/>
</dbReference>
<dbReference type="NCBIfam" id="TIGR01730">
    <property type="entry name" value="RND_mfp"/>
    <property type="match status" value="1"/>
</dbReference>
<dbReference type="PANTHER" id="PTHR30097:SF15">
    <property type="entry name" value="CATION EFFLUX SYSTEM PROTEIN CUSB"/>
    <property type="match status" value="1"/>
</dbReference>
<dbReference type="Pfam" id="PF11827">
    <property type="entry name" value="DUF3347"/>
    <property type="match status" value="1"/>
</dbReference>
<feature type="domain" description="DUF3347" evidence="4">
    <location>
        <begin position="474"/>
        <end position="565"/>
    </location>
</feature>
<dbReference type="Pfam" id="PF25954">
    <property type="entry name" value="Beta-barrel_RND_2"/>
    <property type="match status" value="1"/>
</dbReference>
<gene>
    <name evidence="10" type="ORF">G3569_04965</name>
</gene>
<feature type="domain" description="CzcB-like C-terminal circularly permuted SH3-like" evidence="9">
    <location>
        <begin position="339"/>
        <end position="401"/>
    </location>
</feature>
<name>A0A6M1SVT2_9BACT</name>
<dbReference type="InterPro" id="IPR058790">
    <property type="entry name" value="BSH_CusB"/>
</dbReference>
<evidence type="ECO:0000259" key="7">
    <source>
        <dbReference type="Pfam" id="PF25919"/>
    </source>
</evidence>
<dbReference type="Pfam" id="PF25869">
    <property type="entry name" value="3HB_CusB"/>
    <property type="match status" value="1"/>
</dbReference>
<feature type="domain" description="CusB-like barrel-sandwich hybrid" evidence="7">
    <location>
        <begin position="132"/>
        <end position="250"/>
    </location>
</feature>
<keyword evidence="11" id="KW-1185">Reference proteome</keyword>
<dbReference type="GO" id="GO:0046914">
    <property type="term" value="F:transition metal ion binding"/>
    <property type="evidence" value="ECO:0007669"/>
    <property type="project" value="TreeGrafter"/>
</dbReference>
<feature type="domain" description="CusB-like three alpha-helical bundle" evidence="6">
    <location>
        <begin position="167"/>
        <end position="216"/>
    </location>
</feature>
<comment type="caution">
    <text evidence="10">The sequence shown here is derived from an EMBL/GenBank/DDBJ whole genome shotgun (WGS) entry which is preliminary data.</text>
</comment>
<dbReference type="GO" id="GO:0030288">
    <property type="term" value="C:outer membrane-bounded periplasmic space"/>
    <property type="evidence" value="ECO:0007669"/>
    <property type="project" value="TreeGrafter"/>
</dbReference>
<dbReference type="GO" id="GO:0022857">
    <property type="term" value="F:transmembrane transporter activity"/>
    <property type="evidence" value="ECO:0007669"/>
    <property type="project" value="InterPro"/>
</dbReference>
<dbReference type="Pfam" id="PF25919">
    <property type="entry name" value="BSH_CusB"/>
    <property type="match status" value="1"/>
</dbReference>
<dbReference type="InterPro" id="IPR021782">
    <property type="entry name" value="DUF3347"/>
</dbReference>
<dbReference type="FunFam" id="2.40.30.170:FF:000010">
    <property type="entry name" value="Efflux RND transporter periplasmic adaptor subunit"/>
    <property type="match status" value="1"/>
</dbReference>
<evidence type="ECO:0000259" key="5">
    <source>
        <dbReference type="Pfam" id="PF19335"/>
    </source>
</evidence>
<feature type="domain" description="Heavy metal binding" evidence="5">
    <location>
        <begin position="54"/>
        <end position="81"/>
    </location>
</feature>
<dbReference type="Gene3D" id="6.10.140.730">
    <property type="match status" value="1"/>
</dbReference>
<evidence type="ECO:0000259" key="9">
    <source>
        <dbReference type="Pfam" id="PF25975"/>
    </source>
</evidence>
<dbReference type="GO" id="GO:0015679">
    <property type="term" value="P:plasma membrane copper ion transport"/>
    <property type="evidence" value="ECO:0007669"/>
    <property type="project" value="TreeGrafter"/>
</dbReference>
<feature type="region of interest" description="Disordered" evidence="3">
    <location>
        <begin position="420"/>
        <end position="439"/>
    </location>
</feature>
<protein>
    <submittedName>
        <fullName evidence="10">Efflux RND transporter periplasmic adaptor subunit</fullName>
    </submittedName>
</protein>
<evidence type="ECO:0000256" key="3">
    <source>
        <dbReference type="SAM" id="MobiDB-lite"/>
    </source>
</evidence>
<dbReference type="Gene3D" id="2.40.420.20">
    <property type="match status" value="1"/>
</dbReference>
<dbReference type="InterPro" id="IPR051909">
    <property type="entry name" value="MFP_Cation_Efflux"/>
</dbReference>
<sequence>MKSLNIKQTGKIVGILLAGFFLGWLFFGGTAGEKATSIDQHVEETHTDEEGNIVYTCSMHPQIRRNEPGDCPICGMELIPVDQADKQEETVFTMTDAAVKLAEIQTTTVERRIPKLEVRLPGRVAADERRVSSITAQFPGRIEDLYVDFTGIFVKKGEPLATIYSPELISAQQELLEAARNKQTNSGLYESTRRKLRLWGLPKSEIQRIESSGEVTDAIPIVATRSGYITKKNIDAKDYVNEGTVMYKIANFSTLWVLFDAYETDIGAIDQGDSVDFTVRSYPGKTFKAKITYVDPFINPQTRTARVRAEVDNTDGNLKPEMLARGIVSGTTDNQEKLVVPKSAVMWTGKRSIVFVKQPNSEVPTFEPRLVTLGHRAGNYYIIEEGVEEGEQVVTHGNFKLDSAAQLADKLSMMNRAPNNEINAPSNIKSDNKGAVDQNEVETNSPQTLATEQYSDINKEQVPDAFKKQLNKLVDSYLKIKNALTEDDLKRASSALKQLQNYHSNIDITMIEDQKQQEVWTTLHNIAEKHINTLRLTENITDFRDQFTLLSEALGKTFSVFGVNRTLYLQYCPMASKQEGGYWLSEEKKIVNPYMGKKMPGCGNTEAVI</sequence>
<evidence type="ECO:0000259" key="4">
    <source>
        <dbReference type="Pfam" id="PF11827"/>
    </source>
</evidence>
<dbReference type="Gene3D" id="2.40.50.100">
    <property type="match status" value="1"/>
</dbReference>
<dbReference type="SUPFAM" id="SSF111369">
    <property type="entry name" value="HlyD-like secretion proteins"/>
    <property type="match status" value="1"/>
</dbReference>
<dbReference type="EMBL" id="JAALLS010000004">
    <property type="protein sequence ID" value="NGP87696.1"/>
    <property type="molecule type" value="Genomic_DNA"/>
</dbReference>
<dbReference type="GO" id="GO:0016020">
    <property type="term" value="C:membrane"/>
    <property type="evidence" value="ECO:0007669"/>
    <property type="project" value="InterPro"/>
</dbReference>
<dbReference type="AlphaFoldDB" id="A0A6M1SVT2"/>
<evidence type="ECO:0000313" key="11">
    <source>
        <dbReference type="Proteomes" id="UP000479132"/>
    </source>
</evidence>
<dbReference type="Gene3D" id="2.40.30.170">
    <property type="match status" value="1"/>
</dbReference>
<evidence type="ECO:0000259" key="8">
    <source>
        <dbReference type="Pfam" id="PF25954"/>
    </source>
</evidence>
<dbReference type="GO" id="GO:0060003">
    <property type="term" value="P:copper ion export"/>
    <property type="evidence" value="ECO:0007669"/>
    <property type="project" value="TreeGrafter"/>
</dbReference>
<reference evidence="10 11" key="1">
    <citation type="submission" date="2020-02" db="EMBL/GenBank/DDBJ databases">
        <title>Aliifodinibius halophilus 2W32, complete genome.</title>
        <authorList>
            <person name="Li Y."/>
            <person name="Wu S."/>
        </authorList>
    </citation>
    <scope>NUCLEOTIDE SEQUENCE [LARGE SCALE GENOMIC DNA]</scope>
    <source>
        <strain evidence="10 11">2W32</strain>
    </source>
</reference>
<evidence type="ECO:0000256" key="2">
    <source>
        <dbReference type="ARBA" id="ARBA00022448"/>
    </source>
</evidence>
<evidence type="ECO:0000259" key="6">
    <source>
        <dbReference type="Pfam" id="PF25869"/>
    </source>
</evidence>
<dbReference type="PANTHER" id="PTHR30097">
    <property type="entry name" value="CATION EFFLUX SYSTEM PROTEIN CUSB"/>
    <property type="match status" value="1"/>
</dbReference>
<comment type="similarity">
    <text evidence="1">Belongs to the membrane fusion protein (MFP) (TC 8.A.1) family.</text>
</comment>
<dbReference type="InterPro" id="IPR058791">
    <property type="entry name" value="3HB_CusB"/>
</dbReference>
<dbReference type="InterPro" id="IPR058792">
    <property type="entry name" value="Beta-barrel_RND_2"/>
</dbReference>
<evidence type="ECO:0000256" key="1">
    <source>
        <dbReference type="ARBA" id="ARBA00009477"/>
    </source>
</evidence>
<accession>A0A6M1SVT2</accession>
<dbReference type="Pfam" id="PF19335">
    <property type="entry name" value="HMBD"/>
    <property type="match status" value="1"/>
</dbReference>